<dbReference type="InterPro" id="IPR010998">
    <property type="entry name" value="Integrase_recombinase_N"/>
</dbReference>
<evidence type="ECO:0000313" key="6">
    <source>
        <dbReference type="EMBL" id="ABD08002.1"/>
    </source>
</evidence>
<dbReference type="Pfam" id="PF13356">
    <property type="entry name" value="Arm-DNA-bind_3"/>
    <property type="match status" value="1"/>
</dbReference>
<dbReference type="GO" id="GO:0006310">
    <property type="term" value="P:DNA recombination"/>
    <property type="evidence" value="ECO:0007669"/>
    <property type="project" value="UniProtKB-KW"/>
</dbReference>
<name>Q2IUV8_RHOP2</name>
<evidence type="ECO:0000256" key="1">
    <source>
        <dbReference type="ARBA" id="ARBA00008857"/>
    </source>
</evidence>
<evidence type="ECO:0000256" key="2">
    <source>
        <dbReference type="ARBA" id="ARBA00022908"/>
    </source>
</evidence>
<dbReference type="InterPro" id="IPR013762">
    <property type="entry name" value="Integrase-like_cat_sf"/>
</dbReference>
<dbReference type="RefSeq" id="WP_011442186.1">
    <property type="nucleotide sequence ID" value="NC_007778.1"/>
</dbReference>
<reference evidence="6 7" key="1">
    <citation type="submission" date="2006-01" db="EMBL/GenBank/DDBJ databases">
        <title>Complete sequence of Rhodopseudomonas palustris HaA2.</title>
        <authorList>
            <consortium name="US DOE Joint Genome Institute"/>
            <person name="Copeland A."/>
            <person name="Lucas S."/>
            <person name="Lapidus A."/>
            <person name="Barry K."/>
            <person name="Detter J.C."/>
            <person name="Glavina T."/>
            <person name="Hammon N."/>
            <person name="Israni S."/>
            <person name="Pitluck S."/>
            <person name="Chain P."/>
            <person name="Malfatti S."/>
            <person name="Shin M."/>
            <person name="Vergez L."/>
            <person name="Schmutz J."/>
            <person name="Larimer F."/>
            <person name="Land M."/>
            <person name="Hauser L."/>
            <person name="Pelletier D.A."/>
            <person name="Kyrpides N."/>
            <person name="Anderson I."/>
            <person name="Oda Y."/>
            <person name="Harwood C.S."/>
            <person name="Richardson P."/>
        </authorList>
    </citation>
    <scope>NUCLEOTIDE SEQUENCE [LARGE SCALE GENOMIC DNA]</scope>
    <source>
        <strain evidence="6 7">HaA2</strain>
    </source>
</reference>
<evidence type="ECO:0000256" key="3">
    <source>
        <dbReference type="ARBA" id="ARBA00023125"/>
    </source>
</evidence>
<evidence type="ECO:0000313" key="7">
    <source>
        <dbReference type="Proteomes" id="UP000008809"/>
    </source>
</evidence>
<sequence>MPSQPAPLTPFAIANAKPKPTRYEISDGGHAGLRVIVQPSGIKSFVFRYKRGTGEAAKNVRIMLGRAAGPGALTLRQAREAADSHRRLKLTGADPADQRRVERAANLARIRAEEIENRRKDDTVALVLERYFKSHVNGLLSARETKRILTRELSGWARRRIDHVSRADAVKLLEAIQERDKPILANRTRAHASKFFKWCIEKGLLEINPFEHTTRAAKEIARDRVLSDAELRILLLANDRLEWPWREYIAVLLMLGQRREEVAGMRWDALDLDCAEPVWLMAASRYKNGQPHAVPLPAAVVSILRSIGRMHFTEIIDGAPTLKESPFVFTTTGRTAISGFSKAKVQLTGIMHEIACGEAKARGESTATIEKIEWRLHDLRRTMATTMARLKINVVTIERVLGHKMQGVMAVYQRYDYLPEKLHALTVWNDHIARIVAPQQSNVVRMTVAG</sequence>
<protein>
    <submittedName>
        <fullName evidence="6">Phage integrase</fullName>
    </submittedName>
</protein>
<dbReference type="HOGENOM" id="CLU_027562_0_4_5"/>
<comment type="similarity">
    <text evidence="1">Belongs to the 'phage' integrase family.</text>
</comment>
<dbReference type="PANTHER" id="PTHR30629">
    <property type="entry name" value="PROPHAGE INTEGRASE"/>
    <property type="match status" value="1"/>
</dbReference>
<accession>Q2IUV8</accession>
<dbReference type="Gene3D" id="1.10.443.10">
    <property type="entry name" value="Intergrase catalytic core"/>
    <property type="match status" value="1"/>
</dbReference>
<dbReference type="STRING" id="316058.RPB_3306"/>
<dbReference type="OrthoDB" id="7615137at2"/>
<dbReference type="Pfam" id="PF00589">
    <property type="entry name" value="Phage_integrase"/>
    <property type="match status" value="1"/>
</dbReference>
<keyword evidence="7" id="KW-1185">Reference proteome</keyword>
<dbReference type="InterPro" id="IPR050808">
    <property type="entry name" value="Phage_Integrase"/>
</dbReference>
<dbReference type="PROSITE" id="PS51898">
    <property type="entry name" value="TYR_RECOMBINASE"/>
    <property type="match status" value="1"/>
</dbReference>
<dbReference type="GO" id="GO:0003677">
    <property type="term" value="F:DNA binding"/>
    <property type="evidence" value="ECO:0007669"/>
    <property type="project" value="UniProtKB-KW"/>
</dbReference>
<dbReference type="InterPro" id="IPR011010">
    <property type="entry name" value="DNA_brk_join_enz"/>
</dbReference>
<dbReference type="KEGG" id="rpb:RPB_3306"/>
<dbReference type="GO" id="GO:0015074">
    <property type="term" value="P:DNA integration"/>
    <property type="evidence" value="ECO:0007669"/>
    <property type="project" value="UniProtKB-KW"/>
</dbReference>
<gene>
    <name evidence="6" type="ordered locus">RPB_3306</name>
</gene>
<dbReference type="Gene3D" id="1.10.150.130">
    <property type="match status" value="1"/>
</dbReference>
<keyword evidence="2" id="KW-0229">DNA integration</keyword>
<dbReference type="SUPFAM" id="SSF56349">
    <property type="entry name" value="DNA breaking-rejoining enzymes"/>
    <property type="match status" value="1"/>
</dbReference>
<evidence type="ECO:0000256" key="4">
    <source>
        <dbReference type="ARBA" id="ARBA00023172"/>
    </source>
</evidence>
<evidence type="ECO:0000259" key="5">
    <source>
        <dbReference type="PROSITE" id="PS51898"/>
    </source>
</evidence>
<keyword evidence="4" id="KW-0233">DNA recombination</keyword>
<dbReference type="EMBL" id="CP000250">
    <property type="protein sequence ID" value="ABD08002.1"/>
    <property type="molecule type" value="Genomic_DNA"/>
</dbReference>
<dbReference type="InterPro" id="IPR002104">
    <property type="entry name" value="Integrase_catalytic"/>
</dbReference>
<keyword evidence="3" id="KW-0238">DNA-binding</keyword>
<dbReference type="InterPro" id="IPR038488">
    <property type="entry name" value="Integrase_DNA-bd_sf"/>
</dbReference>
<dbReference type="InterPro" id="IPR025166">
    <property type="entry name" value="Integrase_DNA_bind_dom"/>
</dbReference>
<dbReference type="eggNOG" id="COG0582">
    <property type="taxonomic scope" value="Bacteria"/>
</dbReference>
<dbReference type="AlphaFoldDB" id="Q2IUV8"/>
<proteinExistence type="inferred from homology"/>
<dbReference type="Gene3D" id="3.30.160.390">
    <property type="entry name" value="Integrase, DNA-binding domain"/>
    <property type="match status" value="1"/>
</dbReference>
<feature type="domain" description="Tyr recombinase" evidence="5">
    <location>
        <begin position="221"/>
        <end position="429"/>
    </location>
</feature>
<organism evidence="6 7">
    <name type="scientific">Rhodopseudomonas palustris (strain HaA2)</name>
    <dbReference type="NCBI Taxonomy" id="316058"/>
    <lineage>
        <taxon>Bacteria</taxon>
        <taxon>Pseudomonadati</taxon>
        <taxon>Pseudomonadota</taxon>
        <taxon>Alphaproteobacteria</taxon>
        <taxon>Hyphomicrobiales</taxon>
        <taxon>Nitrobacteraceae</taxon>
        <taxon>Rhodopseudomonas</taxon>
    </lineage>
</organism>
<dbReference type="Proteomes" id="UP000008809">
    <property type="component" value="Chromosome"/>
</dbReference>
<dbReference type="PANTHER" id="PTHR30629:SF2">
    <property type="entry name" value="PROPHAGE INTEGRASE INTS-RELATED"/>
    <property type="match status" value="1"/>
</dbReference>